<dbReference type="SUPFAM" id="SSF55083">
    <property type="entry name" value="6-hydroxymethyl-7,8-dihydropterin pyrophosphokinase, HPPK"/>
    <property type="match status" value="1"/>
</dbReference>
<dbReference type="PANTHER" id="PTHR43071:SF1">
    <property type="entry name" value="2-AMINO-4-HYDROXY-6-HYDROXYMETHYLDIHYDROPTERIDINE PYROPHOSPHOKINASE"/>
    <property type="match status" value="1"/>
</dbReference>
<comment type="pathway">
    <text evidence="1">Cofactor biosynthesis; tetrahydrofolate biosynthesis; 2-amino-4-hydroxy-6-hydroxymethyl-7,8-dihydropteridine diphosphate from 7,8-dihydroneopterin triphosphate: step 4/4.</text>
</comment>
<keyword evidence="9" id="KW-0289">Folate biosynthesis</keyword>
<keyword evidence="7 14" id="KW-0418">Kinase</keyword>
<organism evidence="14 15">
    <name type="scientific">Pedobacter westerhofensis</name>
    <dbReference type="NCBI Taxonomy" id="425512"/>
    <lineage>
        <taxon>Bacteria</taxon>
        <taxon>Pseudomonadati</taxon>
        <taxon>Bacteroidota</taxon>
        <taxon>Sphingobacteriia</taxon>
        <taxon>Sphingobacteriales</taxon>
        <taxon>Sphingobacteriaceae</taxon>
        <taxon>Pedobacter</taxon>
    </lineage>
</organism>
<keyword evidence="15" id="KW-1185">Reference proteome</keyword>
<evidence type="ECO:0000256" key="11">
    <source>
        <dbReference type="ARBA" id="ARBA00029766"/>
    </source>
</evidence>
<evidence type="ECO:0000259" key="13">
    <source>
        <dbReference type="PROSITE" id="PS00794"/>
    </source>
</evidence>
<evidence type="ECO:0000256" key="9">
    <source>
        <dbReference type="ARBA" id="ARBA00022909"/>
    </source>
</evidence>
<comment type="function">
    <text evidence="10">Catalyzes the transfer of pyrophosphate from adenosine triphosphate (ATP) to 6-hydroxymethyl-7,8-dihydropterin, an enzymatic step in folate biosynthesis pathway.</text>
</comment>
<evidence type="ECO:0000256" key="8">
    <source>
        <dbReference type="ARBA" id="ARBA00022840"/>
    </source>
</evidence>
<reference evidence="14 15" key="1">
    <citation type="submission" date="2017-05" db="EMBL/GenBank/DDBJ databases">
        <authorList>
            <person name="Varghese N."/>
            <person name="Submissions S."/>
        </authorList>
    </citation>
    <scope>NUCLEOTIDE SEQUENCE [LARGE SCALE GENOMIC DNA]</scope>
    <source>
        <strain evidence="14 15">DSM 19036</strain>
    </source>
</reference>
<dbReference type="AlphaFoldDB" id="A0A521E932"/>
<evidence type="ECO:0000256" key="7">
    <source>
        <dbReference type="ARBA" id="ARBA00022777"/>
    </source>
</evidence>
<dbReference type="PANTHER" id="PTHR43071">
    <property type="entry name" value="2-AMINO-4-HYDROXY-6-HYDROXYMETHYLDIHYDROPTERIDINE PYROPHOSPHOKINASE"/>
    <property type="match status" value="1"/>
</dbReference>
<keyword evidence="5" id="KW-0808">Transferase</keyword>
<keyword evidence="8" id="KW-0067">ATP-binding</keyword>
<dbReference type="InterPro" id="IPR000550">
    <property type="entry name" value="Hppk"/>
</dbReference>
<dbReference type="GO" id="GO:0046656">
    <property type="term" value="P:folic acid biosynthetic process"/>
    <property type="evidence" value="ECO:0007669"/>
    <property type="project" value="UniProtKB-KW"/>
</dbReference>
<dbReference type="UniPathway" id="UPA00077">
    <property type="reaction ID" value="UER00155"/>
</dbReference>
<dbReference type="EMBL" id="FXTN01000007">
    <property type="protein sequence ID" value="SMO79961.1"/>
    <property type="molecule type" value="Genomic_DNA"/>
</dbReference>
<keyword evidence="6" id="KW-0547">Nucleotide-binding</keyword>
<evidence type="ECO:0000256" key="10">
    <source>
        <dbReference type="ARBA" id="ARBA00029409"/>
    </source>
</evidence>
<evidence type="ECO:0000313" key="14">
    <source>
        <dbReference type="EMBL" id="SMO79961.1"/>
    </source>
</evidence>
<proteinExistence type="inferred from homology"/>
<evidence type="ECO:0000256" key="6">
    <source>
        <dbReference type="ARBA" id="ARBA00022741"/>
    </source>
</evidence>
<evidence type="ECO:0000256" key="4">
    <source>
        <dbReference type="ARBA" id="ARBA00016218"/>
    </source>
</evidence>
<dbReference type="InterPro" id="IPR035907">
    <property type="entry name" value="Hppk_sf"/>
</dbReference>
<comment type="similarity">
    <text evidence="2">Belongs to the HPPK family.</text>
</comment>
<name>A0A521E932_9SPHI</name>
<accession>A0A521E932</accession>
<dbReference type="GO" id="GO:0016301">
    <property type="term" value="F:kinase activity"/>
    <property type="evidence" value="ECO:0007669"/>
    <property type="project" value="UniProtKB-KW"/>
</dbReference>
<gene>
    <name evidence="14" type="ORF">SAMN06265348_107171</name>
</gene>
<dbReference type="CDD" id="cd00483">
    <property type="entry name" value="HPPK"/>
    <property type="match status" value="1"/>
</dbReference>
<dbReference type="OrthoDB" id="9808041at2"/>
<dbReference type="Pfam" id="PF01288">
    <property type="entry name" value="HPPK"/>
    <property type="match status" value="1"/>
</dbReference>
<evidence type="ECO:0000313" key="15">
    <source>
        <dbReference type="Proteomes" id="UP000320300"/>
    </source>
</evidence>
<dbReference type="GO" id="GO:0003848">
    <property type="term" value="F:2-amino-4-hydroxy-6-hydroxymethyldihydropteridine diphosphokinase activity"/>
    <property type="evidence" value="ECO:0007669"/>
    <property type="project" value="UniProtKB-EC"/>
</dbReference>
<dbReference type="GO" id="GO:0005524">
    <property type="term" value="F:ATP binding"/>
    <property type="evidence" value="ECO:0007669"/>
    <property type="project" value="UniProtKB-KW"/>
</dbReference>
<feature type="domain" description="7,8-dihydro-6-hydroxymethylpterin-pyrophosphokinase" evidence="13">
    <location>
        <begin position="91"/>
        <end position="102"/>
    </location>
</feature>
<dbReference type="GO" id="GO:0046654">
    <property type="term" value="P:tetrahydrofolate biosynthetic process"/>
    <property type="evidence" value="ECO:0007669"/>
    <property type="project" value="UniProtKB-UniPathway"/>
</dbReference>
<dbReference type="EC" id="2.7.6.3" evidence="3"/>
<evidence type="ECO:0000256" key="12">
    <source>
        <dbReference type="ARBA" id="ARBA00033413"/>
    </source>
</evidence>
<dbReference type="Proteomes" id="UP000320300">
    <property type="component" value="Unassembled WGS sequence"/>
</dbReference>
<dbReference type="NCBIfam" id="TIGR01498">
    <property type="entry name" value="folK"/>
    <property type="match status" value="1"/>
</dbReference>
<dbReference type="RefSeq" id="WP_142528998.1">
    <property type="nucleotide sequence ID" value="NZ_CBCSJO010000007.1"/>
</dbReference>
<evidence type="ECO:0000256" key="3">
    <source>
        <dbReference type="ARBA" id="ARBA00013253"/>
    </source>
</evidence>
<evidence type="ECO:0000256" key="2">
    <source>
        <dbReference type="ARBA" id="ARBA00005810"/>
    </source>
</evidence>
<evidence type="ECO:0000256" key="5">
    <source>
        <dbReference type="ARBA" id="ARBA00022679"/>
    </source>
</evidence>
<dbReference type="PROSITE" id="PS00794">
    <property type="entry name" value="HPPK"/>
    <property type="match status" value="1"/>
</dbReference>
<evidence type="ECO:0000256" key="1">
    <source>
        <dbReference type="ARBA" id="ARBA00005051"/>
    </source>
</evidence>
<dbReference type="Gene3D" id="3.30.70.560">
    <property type="entry name" value="7,8-Dihydro-6-hydroxymethylpterin-pyrophosphokinase HPPK"/>
    <property type="match status" value="1"/>
</dbReference>
<sequence>MHLETKTVYLLLGSNLGDRRAMIDNALGRIGKLVGQITAISSFYETAAWGVEDQPSFLNIAAGVETTLSAHEVLSNTLKIEEELGRVRAEHWGARLIDIDIILYGEDIITDGERLQIPHPRMQDRKFVLAPLAEIAGQVVHPLLKQNISTLLSVLKDNLVVVKIS</sequence>
<protein>
    <recommendedName>
        <fullName evidence="4">2-amino-4-hydroxy-6-hydroxymethyldihydropteridine pyrophosphokinase</fullName>
        <ecNumber evidence="3">2.7.6.3</ecNumber>
    </recommendedName>
    <alternativeName>
        <fullName evidence="11">6-hydroxymethyl-7,8-dihydropterin pyrophosphokinase</fullName>
    </alternativeName>
    <alternativeName>
        <fullName evidence="12">7,8-dihydro-6-hydroxymethylpterin-pyrophosphokinase</fullName>
    </alternativeName>
</protein>